<gene>
    <name evidence="2" type="ORF">AKJ17_08285</name>
</gene>
<reference evidence="3" key="1">
    <citation type="submission" date="2015-08" db="EMBL/GenBank/DDBJ databases">
        <title>Vibrio galatheae sp. nov., a novel member of the Vibrionaceae family isolated from the Solomon Islands.</title>
        <authorList>
            <person name="Giubergia S."/>
            <person name="Machado H."/>
            <person name="Mateiu R.V."/>
            <person name="Gram L."/>
        </authorList>
    </citation>
    <scope>NUCLEOTIDE SEQUENCE [LARGE SCALE GENOMIC DNA]</scope>
    <source>
        <strain evidence="3">DSM 19584</strain>
    </source>
</reference>
<dbReference type="PANTHER" id="PTHR43384:SF13">
    <property type="entry name" value="SLR0110 PROTEIN"/>
    <property type="match status" value="1"/>
</dbReference>
<name>A0A0M0HPT2_VIBNE</name>
<dbReference type="Proteomes" id="UP000037515">
    <property type="component" value="Unassembled WGS sequence"/>
</dbReference>
<dbReference type="Pfam" id="PF01656">
    <property type="entry name" value="CbiA"/>
    <property type="match status" value="1"/>
</dbReference>
<comment type="caution">
    <text evidence="2">The sequence shown here is derived from an EMBL/GenBank/DDBJ whole genome shotgun (WGS) entry which is preliminary data.</text>
</comment>
<dbReference type="SUPFAM" id="SSF52540">
    <property type="entry name" value="P-loop containing nucleoside triphosphate hydrolases"/>
    <property type="match status" value="1"/>
</dbReference>
<proteinExistence type="predicted"/>
<dbReference type="GO" id="GO:0009898">
    <property type="term" value="C:cytoplasmic side of plasma membrane"/>
    <property type="evidence" value="ECO:0007669"/>
    <property type="project" value="TreeGrafter"/>
</dbReference>
<dbReference type="EMBL" id="LHPJ01000006">
    <property type="protein sequence ID" value="KOO04054.1"/>
    <property type="molecule type" value="Genomic_DNA"/>
</dbReference>
<dbReference type="GO" id="GO:0051782">
    <property type="term" value="P:negative regulation of cell division"/>
    <property type="evidence" value="ECO:0007669"/>
    <property type="project" value="TreeGrafter"/>
</dbReference>
<dbReference type="STRING" id="693.AKJ17_08285"/>
<sequence>MGETIQLARGDSSHIRLKTNILIWVLYSSEKFKLHMQSELSLCASISYEAVPLNDAMSEKVKSLALPDLIFVETGPGWAQKVVELQQGSIPEMAESEANTSLVVFGDENDNGALKIALRIGAVDFVSDRAELNDLAPILKHSAEEKVATRQSGQLFVFVNTKGGSGATTLALNTAVEVASQNKKKVLLLDLDIHFGVVADYLNVSPTYSINDAIVNASDLDEMSLQGLVTKHPSGLHILSFKHENHNENFDKAAQLGALLPTLLEFYPYVFVDLSTGVDRMFAPVLSQASKIFMTTQQNLVSVKNATRILRSLMMDYGVAKDQIELIVNRFDKSQQIKMSDIENTLPELKVHVIPNDFKAAIESANLGKPFVEVKRNSAMTKSIIELSQILAPETQERKGWLKRLFS</sequence>
<accession>A0A0M0HPT2</accession>
<organism evidence="2 3">
    <name type="scientific">Vibrio nereis</name>
    <dbReference type="NCBI Taxonomy" id="693"/>
    <lineage>
        <taxon>Bacteria</taxon>
        <taxon>Pseudomonadati</taxon>
        <taxon>Pseudomonadota</taxon>
        <taxon>Gammaproteobacteria</taxon>
        <taxon>Vibrionales</taxon>
        <taxon>Vibrionaceae</taxon>
        <taxon>Vibrio</taxon>
    </lineage>
</organism>
<dbReference type="PATRIC" id="fig|693.5.peg.1695"/>
<dbReference type="InterPro" id="IPR002586">
    <property type="entry name" value="CobQ/CobB/MinD/ParA_Nub-bd_dom"/>
</dbReference>
<keyword evidence="3" id="KW-1185">Reference proteome</keyword>
<dbReference type="GO" id="GO:0005524">
    <property type="term" value="F:ATP binding"/>
    <property type="evidence" value="ECO:0007669"/>
    <property type="project" value="TreeGrafter"/>
</dbReference>
<evidence type="ECO:0000259" key="1">
    <source>
        <dbReference type="Pfam" id="PF01656"/>
    </source>
</evidence>
<dbReference type="GO" id="GO:0005829">
    <property type="term" value="C:cytosol"/>
    <property type="evidence" value="ECO:0007669"/>
    <property type="project" value="TreeGrafter"/>
</dbReference>
<dbReference type="PANTHER" id="PTHR43384">
    <property type="entry name" value="SEPTUM SITE-DETERMINING PROTEIN MIND HOMOLOG, CHLOROPLASTIC-RELATED"/>
    <property type="match status" value="1"/>
</dbReference>
<dbReference type="Gene3D" id="3.40.50.300">
    <property type="entry name" value="P-loop containing nucleotide triphosphate hydrolases"/>
    <property type="match status" value="1"/>
</dbReference>
<feature type="domain" description="CobQ/CobB/MinD/ParA nucleotide binding" evidence="1">
    <location>
        <begin position="157"/>
        <end position="360"/>
    </location>
</feature>
<dbReference type="RefSeq" id="WP_053395324.1">
    <property type="nucleotide sequence ID" value="NZ_LHPJ01000006.1"/>
</dbReference>
<evidence type="ECO:0000313" key="2">
    <source>
        <dbReference type="EMBL" id="KOO04054.1"/>
    </source>
</evidence>
<evidence type="ECO:0000313" key="3">
    <source>
        <dbReference type="Proteomes" id="UP000037515"/>
    </source>
</evidence>
<dbReference type="InterPro" id="IPR027417">
    <property type="entry name" value="P-loop_NTPase"/>
</dbReference>
<dbReference type="InterPro" id="IPR050625">
    <property type="entry name" value="ParA/MinD_ATPase"/>
</dbReference>
<dbReference type="GO" id="GO:0016887">
    <property type="term" value="F:ATP hydrolysis activity"/>
    <property type="evidence" value="ECO:0007669"/>
    <property type="project" value="TreeGrafter"/>
</dbReference>
<dbReference type="AlphaFoldDB" id="A0A0M0HPT2"/>
<protein>
    <submittedName>
        <fullName evidence="2">Type II secretion protein</fullName>
    </submittedName>
</protein>